<dbReference type="PRINTS" id="PR01488">
    <property type="entry name" value="RTXTOXINA"/>
</dbReference>
<dbReference type="PANTHER" id="PTHR38340">
    <property type="entry name" value="S-LAYER PROTEIN"/>
    <property type="match status" value="1"/>
</dbReference>
<evidence type="ECO:0000256" key="1">
    <source>
        <dbReference type="ARBA" id="ARBA00004370"/>
    </source>
</evidence>
<evidence type="ECO:0000313" key="11">
    <source>
        <dbReference type="Proteomes" id="UP001499910"/>
    </source>
</evidence>
<dbReference type="SUPFAM" id="SSF51294">
    <property type="entry name" value="Hedgehog/intein (Hint) domain"/>
    <property type="match status" value="1"/>
</dbReference>
<keyword evidence="3" id="KW-0964">Secreted</keyword>
<dbReference type="InterPro" id="IPR050557">
    <property type="entry name" value="RTX_toxin/Mannuronan_C5-epim"/>
</dbReference>
<dbReference type="InterPro" id="IPR001343">
    <property type="entry name" value="Hemolysn_Ca-bd"/>
</dbReference>
<protein>
    <recommendedName>
        <fullName evidence="9">Hedgehog/Intein (Hint) domain-containing protein</fullName>
    </recommendedName>
</protein>
<proteinExistence type="predicted"/>
<dbReference type="InterPro" id="IPR028992">
    <property type="entry name" value="Hedgehog/Intein_dom"/>
</dbReference>
<evidence type="ECO:0000256" key="6">
    <source>
        <dbReference type="ARBA" id="ARBA00023026"/>
    </source>
</evidence>
<dbReference type="PRINTS" id="PR00313">
    <property type="entry name" value="CABNDNGRPT"/>
</dbReference>
<evidence type="ECO:0000256" key="8">
    <source>
        <dbReference type="SAM" id="MobiDB-lite"/>
    </source>
</evidence>
<dbReference type="InterPro" id="IPR036844">
    <property type="entry name" value="Hint_dom_sf"/>
</dbReference>
<dbReference type="SUPFAM" id="SSF49899">
    <property type="entry name" value="Concanavalin A-like lectins/glucanases"/>
    <property type="match status" value="1"/>
</dbReference>
<evidence type="ECO:0000259" key="9">
    <source>
        <dbReference type="Pfam" id="PF13403"/>
    </source>
</evidence>
<evidence type="ECO:0000256" key="2">
    <source>
        <dbReference type="ARBA" id="ARBA00004613"/>
    </source>
</evidence>
<dbReference type="Gene3D" id="2.60.120.200">
    <property type="match status" value="1"/>
</dbReference>
<evidence type="ECO:0000256" key="4">
    <source>
        <dbReference type="ARBA" id="ARBA00022656"/>
    </source>
</evidence>
<comment type="subcellular location">
    <subcellularLocation>
        <location evidence="1">Membrane</location>
    </subcellularLocation>
    <subcellularLocation>
        <location evidence="2">Secreted</location>
    </subcellularLocation>
</comment>
<gene>
    <name evidence="10" type="ORF">GCM10023209_35970</name>
</gene>
<evidence type="ECO:0000256" key="7">
    <source>
        <dbReference type="ARBA" id="ARBA00023136"/>
    </source>
</evidence>
<dbReference type="Proteomes" id="UP001499910">
    <property type="component" value="Unassembled WGS sequence"/>
</dbReference>
<dbReference type="Pfam" id="PF00353">
    <property type="entry name" value="HemolysinCabind"/>
    <property type="match status" value="9"/>
</dbReference>
<feature type="region of interest" description="Disordered" evidence="8">
    <location>
        <begin position="645"/>
        <end position="770"/>
    </location>
</feature>
<evidence type="ECO:0000313" key="10">
    <source>
        <dbReference type="EMBL" id="GAA5081356.1"/>
    </source>
</evidence>
<dbReference type="SUPFAM" id="SSF51120">
    <property type="entry name" value="beta-Roll"/>
    <property type="match status" value="5"/>
</dbReference>
<dbReference type="RefSeq" id="WP_259554092.1">
    <property type="nucleotide sequence ID" value="NZ_BAABHW010000007.1"/>
</dbReference>
<evidence type="ECO:0000256" key="5">
    <source>
        <dbReference type="ARBA" id="ARBA00022737"/>
    </source>
</evidence>
<feature type="compositionally biased region" description="Acidic residues" evidence="8">
    <location>
        <begin position="667"/>
        <end position="677"/>
    </location>
</feature>
<dbReference type="Gene3D" id="2.170.16.10">
    <property type="entry name" value="Hedgehog/Intein (Hint) domain"/>
    <property type="match status" value="1"/>
</dbReference>
<sequence>MTNFSDPGSVDGLIGLWDFRSGAENKDTGLDDGVAQNGHFHGGAYASSDQLKLDGYCDYFDVSGEDAPFDLSEGTIEVQFQQDQQVGTSPDVLVNRGEYCDKHSEGWFAIRVTEHGEVLVDHYTKDGTVATLKTDPGLVDPHDVINVSYSWDADTGATLTVENLTDGTSQTVESDVTGLTMDIGDNDDENFTFGAREVDDGEYDQYFDGKIDYVAIYDSVQGEGDFIVEGTSGDDLIDVAYTGDPENDSIDAGDNQTGGDEDLVDAGAGGDTILSGATDDTVYAGSGDDSVDGGAGDDLIYGDSSLGEAPNTPTTTVRESLEWNEETNPNGFTQNTGNVDVTFSILSNDYSVDVGFETTTQNVAGIDTGGETIDATSSFYSEAEYSGDSETYALDFSEPVENVAFRINDIDGDGVVRVLAYDANNQPIEIVLTASADTELDLSDTDGVPGDDTAEGDGDYDNDSAADYSILVEIPGPVSQIVIEHSQDGSDDSGINITDVYFDAVIEGPAETGDDTLDGGEGNDTVFAEEGDDLITGGAGDSIIGGEGSDTITIDPTQLDASGDNTAGIFVDGSTEGADNDTLDLTAFVEYRNLAQTTDGDGDSTSGTVEVKNAENEWVAVTFVEIESLLLPPKAPDGVVDGEEFGEVMTPGYDDANDPTDGGGDQIDGDDGLDDVIEGNGGDDSINAGLGNDTVDGGADNDTILGGLGDDSVSGGAGDDVLRGNEGNDTVDGGEGDDSMGGAEGDDVLTGGAGNDTLTGGSGNDTLDGGLDADTINGSSGNDVITDMDGDNLITSGIDGTPDLGFPFLGSVDPNPADDLDSVTTGDGNDTINTGDDNDTINAGNGDNVIDGGYDQDVITSGDGNDFIVGGEGDDTITSGGGDDTITGGEGEPLVNLIDDNVNPINNDPILDNGDDLIDAGDGNDLVFGEDDNDTIFGGAGDDTLDGGIDDDVIDGGSGDDAIVGGQGADTMSGGTGDDTFTVGQFTDPIFGDTYLEGLGDSVVGGEDADDGDNDVLDLSNAGPLKIIYDDAIDPTGEPGESGKVIFYTDASQTEVAGELIFKEIETVIPCFTPGAMIATPHGEVPVETLRQGDKVLTRDNGIQEIRWIGSRTLTRPELLTAPNLRPILIKAGSLGDGLPERDMLVSPQHRVLAAGQATQLYFAESEVLVAAKHLVGTEGIQQIDTLRTTYVHFMFDRHEVVLSHGAWTESFQPGDMTLGSMGEAQRDEILALFPELETHVGQNDYAAARRTLKAHEAKLLQL</sequence>
<organism evidence="10 11">
    <name type="scientific">[Roseibacterium] beibuensis</name>
    <dbReference type="NCBI Taxonomy" id="1193142"/>
    <lineage>
        <taxon>Bacteria</taxon>
        <taxon>Pseudomonadati</taxon>
        <taxon>Pseudomonadota</taxon>
        <taxon>Alphaproteobacteria</taxon>
        <taxon>Rhodobacterales</taxon>
        <taxon>Roseobacteraceae</taxon>
        <taxon>Roseicyclus</taxon>
    </lineage>
</organism>
<keyword evidence="5" id="KW-0677">Repeat</keyword>
<dbReference type="Gene3D" id="2.150.10.10">
    <property type="entry name" value="Serralysin-like metalloprotease, C-terminal"/>
    <property type="match status" value="5"/>
</dbReference>
<name>A0ABP9LR83_9RHOB</name>
<keyword evidence="11" id="KW-1185">Reference proteome</keyword>
<evidence type="ECO:0000256" key="3">
    <source>
        <dbReference type="ARBA" id="ARBA00022525"/>
    </source>
</evidence>
<keyword evidence="6" id="KW-0843">Virulence</keyword>
<feature type="region of interest" description="Disordered" evidence="8">
    <location>
        <begin position="242"/>
        <end position="264"/>
    </location>
</feature>
<dbReference type="EMBL" id="BAABHW010000007">
    <property type="protein sequence ID" value="GAA5081356.1"/>
    <property type="molecule type" value="Genomic_DNA"/>
</dbReference>
<keyword evidence="7" id="KW-0472">Membrane</keyword>
<dbReference type="Pfam" id="PF13403">
    <property type="entry name" value="Hint_2"/>
    <property type="match status" value="1"/>
</dbReference>
<keyword evidence="4" id="KW-0800">Toxin</keyword>
<comment type="caution">
    <text evidence="10">The sequence shown here is derived from an EMBL/GenBank/DDBJ whole genome shotgun (WGS) entry which is preliminary data.</text>
</comment>
<accession>A0ABP9LR83</accession>
<dbReference type="InterPro" id="IPR011049">
    <property type="entry name" value="Serralysin-like_metalloprot_C"/>
</dbReference>
<feature type="domain" description="Hedgehog/Intein (Hint)" evidence="9">
    <location>
        <begin position="1070"/>
        <end position="1216"/>
    </location>
</feature>
<dbReference type="InterPro" id="IPR018511">
    <property type="entry name" value="Hemolysin-typ_Ca-bd_CS"/>
</dbReference>
<dbReference type="InterPro" id="IPR013320">
    <property type="entry name" value="ConA-like_dom_sf"/>
</dbReference>
<dbReference type="PANTHER" id="PTHR38340:SF1">
    <property type="entry name" value="S-LAYER PROTEIN"/>
    <property type="match status" value="1"/>
</dbReference>
<dbReference type="InterPro" id="IPR003995">
    <property type="entry name" value="RTX_toxin_determinant-A"/>
</dbReference>
<dbReference type="PROSITE" id="PS00330">
    <property type="entry name" value="HEMOLYSIN_CALCIUM"/>
    <property type="match status" value="5"/>
</dbReference>
<reference evidence="11" key="1">
    <citation type="journal article" date="2019" name="Int. J. Syst. Evol. Microbiol.">
        <title>The Global Catalogue of Microorganisms (GCM) 10K type strain sequencing project: providing services to taxonomists for standard genome sequencing and annotation.</title>
        <authorList>
            <consortium name="The Broad Institute Genomics Platform"/>
            <consortium name="The Broad Institute Genome Sequencing Center for Infectious Disease"/>
            <person name="Wu L."/>
            <person name="Ma J."/>
        </authorList>
    </citation>
    <scope>NUCLEOTIDE SEQUENCE [LARGE SCALE GENOMIC DNA]</scope>
    <source>
        <strain evidence="11">JCM 18015</strain>
    </source>
</reference>